<evidence type="ECO:0000313" key="8">
    <source>
        <dbReference type="EMBL" id="CAH1772384.1"/>
    </source>
</evidence>
<gene>
    <name evidence="8" type="ORF">OFUS_LOCUS155</name>
</gene>
<dbReference type="Proteomes" id="UP000749559">
    <property type="component" value="Unassembled WGS sequence"/>
</dbReference>
<proteinExistence type="inferred from homology"/>
<keyword evidence="6" id="KW-0812">Transmembrane</keyword>
<evidence type="ECO:0000256" key="5">
    <source>
        <dbReference type="ARBA" id="ARBA00023136"/>
    </source>
</evidence>
<dbReference type="InterPro" id="IPR052654">
    <property type="entry name" value="CS_Sulfotransferase"/>
</dbReference>
<keyword evidence="6" id="KW-1133">Transmembrane helix</keyword>
<dbReference type="GO" id="GO:0016757">
    <property type="term" value="F:glycosyltransferase activity"/>
    <property type="evidence" value="ECO:0007669"/>
    <property type="project" value="UniProtKB-KW"/>
</dbReference>
<evidence type="ECO:0000256" key="3">
    <source>
        <dbReference type="ARBA" id="ARBA00022676"/>
    </source>
</evidence>
<comment type="subcellular location">
    <subcellularLocation>
        <location evidence="1">Membrane</location>
    </subcellularLocation>
</comment>
<protein>
    <recommendedName>
        <fullName evidence="7">Sulfotransferase domain-containing protein</fullName>
    </recommendedName>
</protein>
<comment type="similarity">
    <text evidence="2">Belongs to the glycosyltransferase 92 family.</text>
</comment>
<dbReference type="Pfam" id="PF01697">
    <property type="entry name" value="Glyco_transf_92"/>
    <property type="match status" value="1"/>
</dbReference>
<sequence length="1144" mass="132484">MNAKYFFICSFLGIVPVFIFARTLLYRNFKGPYGYTFNIFGNVYNIFDGHIHNGGSSSTLPASYLHANMNNTGVIVARADMTPNSTGLKYHRTGSIHGKDAIQLAIDREKIIDLFGINESMYRNISSVITEQEMFDRQMRIPTPILDINPPSEFLQESKNPCWIGNIFESDTNPCTEDNGLCKLYKKLFNQTTNIQTNRLKTRSPWKLRCIPYFYLIGFPKCGTTDLAARISHHPQILGRFKEFHFWSKLRKDTQGGLIDTFKPYVDMFDMIAENIRNDIKLRSHSDAITGDNSPSTVFFYNGEYDGNGPVIINADIMKHISPSTTKYICILRDPVERSLSEYYYWHNEEGAIKSNMNHSQYYHVMVQDGIRRFEECASNNPLRYCVYLLSRKGFGRGAMFRVALGIYHVFLDDWIKVVGKDALLVLKMEDLRTNLTGVMTSVFDHLDVKPRLENLEEEYTRKILKTCGKVRFSEWPLPLTALASYPGSGNTWTRYILQQATGIYTGSVYSNDDELRLNGFPGEGVTNGSVLVIKTHRALLSHRKYDRIVMIIRSPFQAYLTDFNRRRGHGHTAIVELTEGWSGYVRRQLDTWRAFYVNWMSYARVPFHMIFYEKLRENVRSELTSLLDFLEFPIHEDRIECLMERTEGNFKRQSVNSDRRDIYSSNVTKILREHVAEVCKQYTENIVHEESTPKDIARTCGPTVIPNVRTETFEELVKDTFFAFSAFRDMRIVDDSRNMKQLIDAHAQFADSEGQVGVVRLIGVASRDIPDLYCRLSDKSGNGYSVPARHHAMSRVLVETMYRECTYFPYFVDCPLYESHKDHVVDVVGITDKMCGEVDTWLPVTQTFFDNMPDTSHSVIICMKTLFGLINPSRLIEFLEFSKILGVEKVVIYGVYDIGLDVRDVLDGYIKEGFITIIDWRLPFDPNLTHFFGEKAAINDCLYRYGPQYKYMLFSDFDEYFIPRSHNTLYELFESIEDTFQNPYHPIGAFRFLQTRFCIDSPEPSNDNTHLVTMSNTMRDDPSIIAAKCVVIPKNVVEMDVHTPRQQVSINHKRQIVPVDMAQMHHYRYRDKEEEYCKTDDKGVMRFNKALKQKYKEASDRFKAHTWPDKLFAKAFRPVCKQPVENMTGSTDDYFSRLNGAKN</sequence>
<feature type="transmembrane region" description="Helical" evidence="6">
    <location>
        <begin position="5"/>
        <end position="25"/>
    </location>
</feature>
<dbReference type="InterPro" id="IPR000863">
    <property type="entry name" value="Sulfotransferase_dom"/>
</dbReference>
<dbReference type="PANTHER" id="PTHR15723:SF0">
    <property type="entry name" value="CARBOHYDRATE SULFOTRANSFERASE 15"/>
    <property type="match status" value="1"/>
</dbReference>
<name>A0A8S4MUN3_OWEFU</name>
<evidence type="ECO:0000256" key="6">
    <source>
        <dbReference type="SAM" id="Phobius"/>
    </source>
</evidence>
<evidence type="ECO:0000256" key="2">
    <source>
        <dbReference type="ARBA" id="ARBA00007647"/>
    </source>
</evidence>
<keyword evidence="9" id="KW-1185">Reference proteome</keyword>
<evidence type="ECO:0000256" key="1">
    <source>
        <dbReference type="ARBA" id="ARBA00004370"/>
    </source>
</evidence>
<organism evidence="8 9">
    <name type="scientific">Owenia fusiformis</name>
    <name type="common">Polychaete worm</name>
    <dbReference type="NCBI Taxonomy" id="6347"/>
    <lineage>
        <taxon>Eukaryota</taxon>
        <taxon>Metazoa</taxon>
        <taxon>Spiralia</taxon>
        <taxon>Lophotrochozoa</taxon>
        <taxon>Annelida</taxon>
        <taxon>Polychaeta</taxon>
        <taxon>Sedentaria</taxon>
        <taxon>Canalipalpata</taxon>
        <taxon>Sabellida</taxon>
        <taxon>Oweniida</taxon>
        <taxon>Oweniidae</taxon>
        <taxon>Owenia</taxon>
    </lineage>
</organism>
<evidence type="ECO:0000313" key="9">
    <source>
        <dbReference type="Proteomes" id="UP000749559"/>
    </source>
</evidence>
<dbReference type="GO" id="GO:0050659">
    <property type="term" value="F:N-acetylgalactosamine 4-sulfate 6-O-sulfotransferase activity"/>
    <property type="evidence" value="ECO:0007669"/>
    <property type="project" value="TreeGrafter"/>
</dbReference>
<dbReference type="AlphaFoldDB" id="A0A8S4MUN3"/>
<comment type="caution">
    <text evidence="8">The sequence shown here is derived from an EMBL/GenBank/DDBJ whole genome shotgun (WGS) entry which is preliminary data.</text>
</comment>
<dbReference type="Gene3D" id="3.40.50.300">
    <property type="entry name" value="P-loop containing nucleotide triphosphate hydrolases"/>
    <property type="match status" value="2"/>
</dbReference>
<dbReference type="PANTHER" id="PTHR15723">
    <property type="entry name" value="CARBOHYDRATE SULFOTRANSFERASE 15"/>
    <property type="match status" value="1"/>
</dbReference>
<dbReference type="SUPFAM" id="SSF52540">
    <property type="entry name" value="P-loop containing nucleoside triphosphate hydrolases"/>
    <property type="match status" value="2"/>
</dbReference>
<dbReference type="InterPro" id="IPR008166">
    <property type="entry name" value="Glyco_transf_92"/>
</dbReference>
<reference evidence="8" key="1">
    <citation type="submission" date="2022-03" db="EMBL/GenBank/DDBJ databases">
        <authorList>
            <person name="Martin C."/>
        </authorList>
    </citation>
    <scope>NUCLEOTIDE SEQUENCE</scope>
</reference>
<dbReference type="EMBL" id="CAIIXF020000001">
    <property type="protein sequence ID" value="CAH1772384.1"/>
    <property type="molecule type" value="Genomic_DNA"/>
</dbReference>
<dbReference type="Pfam" id="PF00685">
    <property type="entry name" value="Sulfotransfer_1"/>
    <property type="match status" value="1"/>
</dbReference>
<dbReference type="OrthoDB" id="2019083at2759"/>
<keyword evidence="3" id="KW-0328">Glycosyltransferase</keyword>
<dbReference type="GO" id="GO:0016020">
    <property type="term" value="C:membrane"/>
    <property type="evidence" value="ECO:0007669"/>
    <property type="project" value="UniProtKB-SubCell"/>
</dbReference>
<keyword evidence="4" id="KW-0808">Transferase</keyword>
<evidence type="ECO:0000259" key="7">
    <source>
        <dbReference type="Pfam" id="PF00685"/>
    </source>
</evidence>
<dbReference type="InterPro" id="IPR027417">
    <property type="entry name" value="P-loop_NTPase"/>
</dbReference>
<evidence type="ECO:0000256" key="4">
    <source>
        <dbReference type="ARBA" id="ARBA00022679"/>
    </source>
</evidence>
<dbReference type="GO" id="GO:0019319">
    <property type="term" value="P:hexose biosynthetic process"/>
    <property type="evidence" value="ECO:0007669"/>
    <property type="project" value="TreeGrafter"/>
</dbReference>
<accession>A0A8S4MUN3</accession>
<feature type="domain" description="Sulfotransferase" evidence="7">
    <location>
        <begin position="216"/>
        <end position="468"/>
    </location>
</feature>
<keyword evidence="5 6" id="KW-0472">Membrane</keyword>